<dbReference type="PROSITE" id="PS50994">
    <property type="entry name" value="INTEGRASE"/>
    <property type="match status" value="1"/>
</dbReference>
<dbReference type="GO" id="GO:0015074">
    <property type="term" value="P:DNA integration"/>
    <property type="evidence" value="ECO:0007669"/>
    <property type="project" value="InterPro"/>
</dbReference>
<dbReference type="PANTHER" id="PTHR47515">
    <property type="entry name" value="LOW CALCIUM RESPONSE LOCUS PROTEIN T"/>
    <property type="match status" value="1"/>
</dbReference>
<dbReference type="AlphaFoldDB" id="A0A7W9S0P1"/>
<proteinExistence type="predicted"/>
<dbReference type="InterPro" id="IPR012337">
    <property type="entry name" value="RNaseH-like_sf"/>
</dbReference>
<dbReference type="EMBL" id="JACHEU010000001">
    <property type="protein sequence ID" value="MBB6011769.1"/>
    <property type="molecule type" value="Genomic_DNA"/>
</dbReference>
<protein>
    <recommendedName>
        <fullName evidence="1">Integrase catalytic domain-containing protein</fullName>
    </recommendedName>
</protein>
<dbReference type="PANTHER" id="PTHR47515:SF2">
    <property type="entry name" value="INTEGRASE CORE DOMAIN PROTEIN"/>
    <property type="match status" value="1"/>
</dbReference>
<dbReference type="InterPro" id="IPR025948">
    <property type="entry name" value="HTH-like_dom"/>
</dbReference>
<keyword evidence="3" id="KW-1185">Reference proteome</keyword>
<dbReference type="Pfam" id="PF00665">
    <property type="entry name" value="rve"/>
    <property type="match status" value="1"/>
</dbReference>
<reference evidence="2 3" key="1">
    <citation type="submission" date="2020-08" db="EMBL/GenBank/DDBJ databases">
        <title>Genomic Encyclopedia of Type Strains, Phase IV (KMG-IV): sequencing the most valuable type-strain genomes for metagenomic binning, comparative biology and taxonomic classification.</title>
        <authorList>
            <person name="Goeker M."/>
        </authorList>
    </citation>
    <scope>NUCLEOTIDE SEQUENCE [LARGE SCALE GENOMIC DNA]</scope>
    <source>
        <strain evidence="2 3">DSM 11099</strain>
    </source>
</reference>
<feature type="domain" description="Integrase catalytic" evidence="1">
    <location>
        <begin position="102"/>
        <end position="174"/>
    </location>
</feature>
<evidence type="ECO:0000259" key="1">
    <source>
        <dbReference type="PROSITE" id="PS50994"/>
    </source>
</evidence>
<evidence type="ECO:0000313" key="2">
    <source>
        <dbReference type="EMBL" id="MBB6011769.1"/>
    </source>
</evidence>
<dbReference type="SUPFAM" id="SSF53098">
    <property type="entry name" value="Ribonuclease H-like"/>
    <property type="match status" value="1"/>
</dbReference>
<dbReference type="Proteomes" id="UP000533306">
    <property type="component" value="Unassembled WGS sequence"/>
</dbReference>
<sequence>MAKFSVWECFACKVSGQHRSTRRKKPQGRPDEEALTAGIIRLASRYGRDGYRRITAMLRSEGWAVNARRIEPIWRREGMKVPQKQPKRGRLWLNDGSCIRLRPKHPNHVWPYDFVEGQTHNGRKFRMLNIIDEFTRECLAIRIDRKLNSTNVIGVPSDLFILRGVPGHVHSDNGGVHCRGGARVDRGRRRKDRLAWLQAAGTGGHCLARATTRISATICPADGTQANHALRLKPTTLWGQVNCRPFWPKCFQTLWQLFRP</sequence>
<dbReference type="InterPro" id="IPR036397">
    <property type="entry name" value="RNaseH_sf"/>
</dbReference>
<evidence type="ECO:0000313" key="3">
    <source>
        <dbReference type="Proteomes" id="UP000533306"/>
    </source>
</evidence>
<dbReference type="Gene3D" id="3.30.420.10">
    <property type="entry name" value="Ribonuclease H-like superfamily/Ribonuclease H"/>
    <property type="match status" value="1"/>
</dbReference>
<name>A0A7W9S0P1_9HYPH</name>
<accession>A0A7W9S0P1</accession>
<gene>
    <name evidence="2" type="ORF">HNR59_001114</name>
</gene>
<dbReference type="InterPro" id="IPR001584">
    <property type="entry name" value="Integrase_cat-core"/>
</dbReference>
<organism evidence="2 3">
    <name type="scientific">Aquamicrobium lusatiense</name>
    <dbReference type="NCBI Taxonomy" id="89772"/>
    <lineage>
        <taxon>Bacteria</taxon>
        <taxon>Pseudomonadati</taxon>
        <taxon>Pseudomonadota</taxon>
        <taxon>Alphaproteobacteria</taxon>
        <taxon>Hyphomicrobiales</taxon>
        <taxon>Phyllobacteriaceae</taxon>
        <taxon>Aquamicrobium</taxon>
    </lineage>
</organism>
<comment type="caution">
    <text evidence="2">The sequence shown here is derived from an EMBL/GenBank/DDBJ whole genome shotgun (WGS) entry which is preliminary data.</text>
</comment>
<dbReference type="GO" id="GO:0003676">
    <property type="term" value="F:nucleic acid binding"/>
    <property type="evidence" value="ECO:0007669"/>
    <property type="project" value="InterPro"/>
</dbReference>
<dbReference type="Pfam" id="PF13276">
    <property type="entry name" value="HTH_21"/>
    <property type="match status" value="1"/>
</dbReference>